<evidence type="ECO:0000259" key="1">
    <source>
        <dbReference type="Pfam" id="PF02589"/>
    </source>
</evidence>
<sequence>MMNHRDEFLADIAKALGRDVRHIPSPPPVPVNDYAHTRLTELDAQQRCDAFIEFATNVMLVHCELTTDVDAPEATLRLCERYGREPVLISGDDRLAALGITARLQEVCDAVVWDSAHGEENIRLAEQAKVGVVYAEYGLTESGGVVLFSAPERGRAISLLPESSIFVLRKSTILPRVAQLARRLHQIAQQGTRMPSCINLIGGPSSTADIELIKVVGVHGPVNAAYLIIEDC</sequence>
<evidence type="ECO:0000313" key="2">
    <source>
        <dbReference type="EMBL" id="ERO55909.1"/>
    </source>
</evidence>
<organism evidence="2 3">
    <name type="scientific">Dickeya solani D s0432-1</name>
    <dbReference type="NCBI Taxonomy" id="1231725"/>
    <lineage>
        <taxon>Bacteria</taxon>
        <taxon>Pseudomonadati</taxon>
        <taxon>Pseudomonadota</taxon>
        <taxon>Gammaproteobacteria</taxon>
        <taxon>Enterobacterales</taxon>
        <taxon>Pectobacteriaceae</taxon>
        <taxon>Dickeya</taxon>
    </lineage>
</organism>
<reference evidence="3" key="1">
    <citation type="journal article" date="2013" name="Diversity">
        <title>Genome Sequence of Dickeya solani, a New soft Rot Pathogen of Potato, Suggests its Emergence May Be Related to a Novel Combination of Non-Ribosomal Peptide/Polyketide Synthetase Clusters.</title>
        <authorList>
            <person name="Garlant L."/>
            <person name="Koskinen P."/>
            <person name="Rouhiainen L."/>
            <person name="Laine P."/>
            <person name="Paulin L."/>
            <person name="Auvinen P."/>
            <person name="Holm L."/>
            <person name="Pirhonen M."/>
        </authorList>
    </citation>
    <scope>NUCLEOTIDE SEQUENCE [LARGE SCALE GENOMIC DNA]</scope>
    <source>
        <strain evidence="3">D s0432-1</strain>
    </source>
</reference>
<comment type="caution">
    <text evidence="2">The sequence shown here is derived from an EMBL/GenBank/DDBJ whole genome shotgun (WGS) entry which is preliminary data.</text>
</comment>
<dbReference type="InterPro" id="IPR024185">
    <property type="entry name" value="FTHF_cligase-like_sf"/>
</dbReference>
<gene>
    <name evidence="2" type="ORF">A544_2447</name>
</gene>
<dbReference type="InterPro" id="IPR003741">
    <property type="entry name" value="LUD_dom"/>
</dbReference>
<protein>
    <recommendedName>
        <fullName evidence="1">LUD domain-containing protein</fullName>
    </recommendedName>
</protein>
<dbReference type="PANTHER" id="PTHR43682:SF1">
    <property type="entry name" value="LACTATE UTILIZATION PROTEIN C"/>
    <property type="match status" value="1"/>
</dbReference>
<dbReference type="Proteomes" id="UP000017142">
    <property type="component" value="Unassembled WGS sequence"/>
</dbReference>
<dbReference type="PANTHER" id="PTHR43682">
    <property type="entry name" value="LACTATE UTILIZATION PROTEIN C"/>
    <property type="match status" value="1"/>
</dbReference>
<feature type="domain" description="LUD" evidence="1">
    <location>
        <begin position="66"/>
        <end position="229"/>
    </location>
</feature>
<evidence type="ECO:0000313" key="3">
    <source>
        <dbReference type="Proteomes" id="UP000017142"/>
    </source>
</evidence>
<dbReference type="SUPFAM" id="SSF100950">
    <property type="entry name" value="NagB/RpiA/CoA transferase-like"/>
    <property type="match status" value="1"/>
</dbReference>
<name>A0AAV3K4Z0_9GAMM</name>
<accession>A0AAV3K4Z0</accession>
<dbReference type="Gene3D" id="3.40.50.10420">
    <property type="entry name" value="NagB/RpiA/CoA transferase-like"/>
    <property type="match status" value="1"/>
</dbReference>
<proteinExistence type="predicted"/>
<dbReference type="EMBL" id="AMWE01000004">
    <property type="protein sequence ID" value="ERO55909.1"/>
    <property type="molecule type" value="Genomic_DNA"/>
</dbReference>
<dbReference type="InterPro" id="IPR037171">
    <property type="entry name" value="NagB/RpiA_transferase-like"/>
</dbReference>
<dbReference type="AlphaFoldDB" id="A0AAV3K4Z0"/>
<dbReference type="Pfam" id="PF02589">
    <property type="entry name" value="LUD_dom"/>
    <property type="match status" value="1"/>
</dbReference>